<comment type="caution">
    <text evidence="2">The sequence shown here is derived from an EMBL/GenBank/DDBJ whole genome shotgun (WGS) entry which is preliminary data.</text>
</comment>
<feature type="region of interest" description="Disordered" evidence="1">
    <location>
        <begin position="1"/>
        <end position="30"/>
    </location>
</feature>
<name>A0ABD1J9D9_9TELE</name>
<protein>
    <recommendedName>
        <fullName evidence="4">Polyprotein</fullName>
    </recommendedName>
</protein>
<sequence length="1572" mass="178119">MPKKQQNDEDWTAGQSSSKQKPPPQPSLHNCILHGYKGTVNDKFILLSSKADPLGAFTTIHDMKKKLQTQTFDCGGMQDVVESIPDELSSDCGYHKCCQRMFFRNATRALSKSQAENVSMRQTREHVDSSVLFGSYCIFCRSSTVKQVSGNRYSLQKFKSSAYKNIEKKAMELSDEDLLRKIRGVDLFAKEAQFHECCRKQYMVKRAPQSDTSSAASEIATKKALISTAFTRVHDHIKTEVIEKGQVVKLAHLTALYNETLTEFRETAVAEITSHNLRQKIECCPDLKDCIDFSSCPFKDTFLFCNSLESMKTTVRSAYELGITDWCKEVSHDLHKKIVTAFKTSEPLPWPPRAHDLHDPNEEIPPEVLRFILNLICGDKKPSYREESLASSISQDICRAVTSGQWKMKKHILLCMTLRHLFRSKSITTLINRLGHCESYTYSIELETALANSIVKSASLVSNSDVIKKQPDGAVFHSDWDNFDQLVSNVYGAGSIHAAAGIYMQDLGSCEDAEALSSAQPTEQSCVDINTPSPEQPTPNTQLTKKQRSFKSPATELPTYYKRKRSEPTNLVSSSCKKLNTYSQSKLLHTDLIWVFARKINSKDQHIPGLSGWVSLTGQSPKCLTTIGYYPMINAPITDLATIQECLRCSQAASSEAGQEYTICTFDLGVCMKAYPLIWNEPEKYQNHIILIGTFHCCGAYLKGIGRRYCQGSGWVEVALEAKLITTGSVAGVTDGKNWDRAMNTHKSMLEALERLLYDKYLETHEPLSPEGTALLEKLTLNESTLTHVLSLDDVGLSHHMAEYHAFREAVRCGELGETGQFWMEYIDCVWLVLSMNKAIKMNDYEGYKAILNNMPDLFFCSDQQNYARFLTYLGYFLKHVEKTHPGSEKLLRAGAISVSRSQIPGNRCHTDKTIEETAMKWLKSNSGSGTYSAGICGITSNYEASQRHILTAHAKGEFVEAMWEMTHGRGEHTEKQQRDLRPREITRSEEQVQKTVEAFQSFINPFELGTSQPLTSLSSGAAMPEEVRYDVLNALKNGKTQKEKFIRDRLQTKKVLFFEPIKRNRFKTMSSTAPKRKLVASNQKVIQYKATSGFIFQIFIKSQELKSQISIYDLMTYPLTLTPYSISTIDGFFAKNNKAKGMNHMIKDAENAQLPSPSQFALIQDGNSSFYMRDVPQTMKAISERTFKSLPAAAETVFSTDTYLNRLYSPKSAERDRRGCGERFIINGLNVHRPADWNAFLTNDENKKALVHLLLNHWSSQDMMENVLQRPVIFIEAGQAYRIECNDGVMSKELLPEICSKHEETDVRVIIYMQYITTKMPHIRTVRVRAKDSDIFFILLYYAKSSTVNIIFDMGDRLINISQLAEDYSQDHISALLALHAFTGADCTSAFKGKGKVQPMKILNQNSKFIQVFAKVGNSWELDEEILSGVEEFTCRLYGFSRRIKKVDEAREIKVKKVCGSSFELRQGLSVDLSTFPPCRRVLLQHMKRVNFQVCIWKRAHEHYPEIPCPLNHGFHVNTETGKLEPLWFEGDVIPKALVDVLAEEDTDEDDLTDEIHTNINEDEEEEENDD</sequence>
<dbReference type="Proteomes" id="UP001591681">
    <property type="component" value="Unassembled WGS sequence"/>
</dbReference>
<feature type="region of interest" description="Disordered" evidence="1">
    <location>
        <begin position="1546"/>
        <end position="1572"/>
    </location>
</feature>
<accession>A0ABD1J9D9</accession>
<gene>
    <name evidence="2" type="ORF">ACEWY4_021576</name>
</gene>
<keyword evidence="3" id="KW-1185">Reference proteome</keyword>
<evidence type="ECO:0008006" key="4">
    <source>
        <dbReference type="Google" id="ProtNLM"/>
    </source>
</evidence>
<dbReference type="PANTHER" id="PTHR46704">
    <property type="entry name" value="CXC DOMAIN-CONTAINING PROTEIN-RELATED"/>
    <property type="match status" value="1"/>
</dbReference>
<dbReference type="EMBL" id="JBHFQA010000018">
    <property type="protein sequence ID" value="KAL2083803.1"/>
    <property type="molecule type" value="Genomic_DNA"/>
</dbReference>
<evidence type="ECO:0000313" key="3">
    <source>
        <dbReference type="Proteomes" id="UP001591681"/>
    </source>
</evidence>
<feature type="compositionally biased region" description="Acidic residues" evidence="1">
    <location>
        <begin position="1562"/>
        <end position="1572"/>
    </location>
</feature>
<reference evidence="2 3" key="1">
    <citation type="submission" date="2024-09" db="EMBL/GenBank/DDBJ databases">
        <title>A chromosome-level genome assembly of Gray's grenadier anchovy, Coilia grayii.</title>
        <authorList>
            <person name="Fu Z."/>
        </authorList>
    </citation>
    <scope>NUCLEOTIDE SEQUENCE [LARGE SCALE GENOMIC DNA]</scope>
    <source>
        <strain evidence="2">G4</strain>
        <tissue evidence="2">Muscle</tissue>
    </source>
</reference>
<evidence type="ECO:0000256" key="1">
    <source>
        <dbReference type="SAM" id="MobiDB-lite"/>
    </source>
</evidence>
<feature type="compositionally biased region" description="Polar residues" evidence="1">
    <location>
        <begin position="521"/>
        <end position="544"/>
    </location>
</feature>
<dbReference type="PANTHER" id="PTHR46704:SF9">
    <property type="entry name" value="BHLH DOMAIN-CONTAINING PROTEIN"/>
    <property type="match status" value="1"/>
</dbReference>
<proteinExistence type="predicted"/>
<evidence type="ECO:0000313" key="2">
    <source>
        <dbReference type="EMBL" id="KAL2083803.1"/>
    </source>
</evidence>
<organism evidence="2 3">
    <name type="scientific">Coilia grayii</name>
    <name type="common">Gray's grenadier anchovy</name>
    <dbReference type="NCBI Taxonomy" id="363190"/>
    <lineage>
        <taxon>Eukaryota</taxon>
        <taxon>Metazoa</taxon>
        <taxon>Chordata</taxon>
        <taxon>Craniata</taxon>
        <taxon>Vertebrata</taxon>
        <taxon>Euteleostomi</taxon>
        <taxon>Actinopterygii</taxon>
        <taxon>Neopterygii</taxon>
        <taxon>Teleostei</taxon>
        <taxon>Clupei</taxon>
        <taxon>Clupeiformes</taxon>
        <taxon>Clupeoidei</taxon>
        <taxon>Engraulidae</taxon>
        <taxon>Coilinae</taxon>
        <taxon>Coilia</taxon>
    </lineage>
</organism>
<feature type="region of interest" description="Disordered" evidence="1">
    <location>
        <begin position="521"/>
        <end position="553"/>
    </location>
</feature>